<evidence type="ECO:0000313" key="7">
    <source>
        <dbReference type="Proteomes" id="UP000250245"/>
    </source>
</evidence>
<dbReference type="PANTHER" id="PTHR32114">
    <property type="entry name" value="ABC TRANSPORTER ABCH.3"/>
    <property type="match status" value="1"/>
</dbReference>
<feature type="coiled-coil region" evidence="4">
    <location>
        <begin position="408"/>
        <end position="538"/>
    </location>
</feature>
<accession>A0A2X2YGG3</accession>
<dbReference type="Pfam" id="PF13558">
    <property type="entry name" value="SbcC_Walker_B"/>
    <property type="match status" value="1"/>
</dbReference>
<dbReference type="PANTHER" id="PTHR32114:SF2">
    <property type="entry name" value="ABC TRANSPORTER ABCH.3"/>
    <property type="match status" value="1"/>
</dbReference>
<dbReference type="RefSeq" id="WP_013188743.1">
    <property type="nucleotide sequence ID" value="NZ_CP068112.1"/>
</dbReference>
<comment type="subunit">
    <text evidence="2">Heterodimer of SbcC and SbcD.</text>
</comment>
<evidence type="ECO:0000256" key="3">
    <source>
        <dbReference type="ARBA" id="ARBA00013368"/>
    </source>
</evidence>
<dbReference type="InterPro" id="IPR038729">
    <property type="entry name" value="Rad50/SbcC_AAA"/>
</dbReference>
<dbReference type="Proteomes" id="UP000250245">
    <property type="component" value="Unassembled WGS sequence"/>
</dbReference>
<sequence>MKFHRLTLEGVGSFYERTTLDLDTLAESGLFLITGKTGSGKSTILDGIVYALYGDVAGERESTTDRILSYYWDKDYPPEVVLVFSAHDKFYELQRTVTFTKPGRKTPVPSIAQLKVSDTSVFTKVTEPIATGKDVTKMVVEILGLEKSHFLQTVILPQGQIQQFLTAGAGQRHEVLSNLFGASNFIALEKAAKERASQGKETTAEYTRRLDELLTTAYADLSNIEIAGENETAWHDTLEEFAAAKDAAAQSISALDRAGQPLFASATKILCSETAQSKDAAEQAQEHYLAAQTELTKAETEQRVILEARQMADKLSQLTAKTTEIEQLDQRNQKALHANAVIDADDAAQEPYQSARHQRANILDTLAQLVDNDTDLARFRDRVSALSDTDLQNWLEDADFSPHLADLRDEISAEVNASQKKLETIKANLSLQREKTTAAHSKESKLESLHNQMHQLADNAKTTKATLDQKRQSLREQKSLADGLVSRQTELANVQELHEWAKSAEKLTTELKAAQENVASLQAHYDQAQENAASVLRKWSSTAASRLAARLKDGESCPVCGSRNHPHPAAETTNQTTFQDYEAAVRDAKKAQDRLTHGNETKTEINTKLQTATDQLQGRDVESLAADLAVATQALAAATAASEQVPQLEETIAALEESRERNQTEREILIQQEAGLSTEIKNLHADIQELADKIQAELAAFNPDSDPKDLLETNQLSLDTVKQLSKFYDSWLAIRQEWIISHAALCKSLTDHGFESVAEAQTYAKSRQQLETDQETVTSHHKAVADLRAKLDTDAYRDKAAATIPDLESLRAAVATGEQEYRSLTQRTAAMDRSHENLCRLQEKYAQTKQEWDTKVSEIAGYERLSQVLNGDNAKKTTLSAYYLSKRLGQVIFVANQLISDVSGGYYQIRHNDQYEADRNQKYHGLGIEMYNGAEDQVVPPKSLSGGEKFYCSLAIAMALSEVVQRERGGITLENIFIDEGFGSLDNDTREAVMSALHHLQQDGGRCVGIISHVSELQGEIPLQVQVRNYQSGNTTELKPGGTRKIGSYLQINGLDTF</sequence>
<feature type="domain" description="Rad50/SbcC-type AAA" evidence="5">
    <location>
        <begin position="5"/>
        <end position="328"/>
    </location>
</feature>
<dbReference type="GO" id="GO:0006302">
    <property type="term" value="P:double-strand break repair"/>
    <property type="evidence" value="ECO:0007669"/>
    <property type="project" value="InterPro"/>
</dbReference>
<gene>
    <name evidence="6" type="primary">sbcC</name>
    <name evidence="6" type="ORF">NCTC11820_00297</name>
</gene>
<dbReference type="SUPFAM" id="SSF52540">
    <property type="entry name" value="P-loop containing nucleoside triphosphate hydrolases"/>
    <property type="match status" value="1"/>
</dbReference>
<name>A0A2X2YGG3_9ACTO</name>
<keyword evidence="4" id="KW-0175">Coiled coil</keyword>
<dbReference type="Pfam" id="PF13476">
    <property type="entry name" value="AAA_23"/>
    <property type="match status" value="1"/>
</dbReference>
<evidence type="ECO:0000256" key="4">
    <source>
        <dbReference type="SAM" id="Coils"/>
    </source>
</evidence>
<proteinExistence type="inferred from homology"/>
<dbReference type="OMA" id="TQGIMNH"/>
<dbReference type="GeneID" id="55564552"/>
<dbReference type="EMBL" id="UASJ01000001">
    <property type="protein sequence ID" value="SQB63516.1"/>
    <property type="molecule type" value="Genomic_DNA"/>
</dbReference>
<protein>
    <recommendedName>
        <fullName evidence="3">Nuclease SbcCD subunit C</fullName>
    </recommendedName>
</protein>
<dbReference type="GO" id="GO:0016887">
    <property type="term" value="F:ATP hydrolysis activity"/>
    <property type="evidence" value="ECO:0007669"/>
    <property type="project" value="InterPro"/>
</dbReference>
<dbReference type="AlphaFoldDB" id="A0A2X2YGG3"/>
<reference evidence="6 7" key="1">
    <citation type="submission" date="2018-06" db="EMBL/GenBank/DDBJ databases">
        <authorList>
            <consortium name="Pathogen Informatics"/>
            <person name="Doyle S."/>
        </authorList>
    </citation>
    <scope>NUCLEOTIDE SEQUENCE [LARGE SCALE GENOMIC DNA]</scope>
    <source>
        <strain evidence="6 7">NCTC11820</strain>
    </source>
</reference>
<comment type="similarity">
    <text evidence="1">Belongs to the SMC family. SbcC subfamily.</text>
</comment>
<evidence type="ECO:0000313" key="6">
    <source>
        <dbReference type="EMBL" id="SQB63516.1"/>
    </source>
</evidence>
<dbReference type="Gene3D" id="3.40.50.300">
    <property type="entry name" value="P-loop containing nucleotide triphosphate hydrolases"/>
    <property type="match status" value="2"/>
</dbReference>
<evidence type="ECO:0000256" key="1">
    <source>
        <dbReference type="ARBA" id="ARBA00006930"/>
    </source>
</evidence>
<organism evidence="6 7">
    <name type="scientific">Mobiluncus curtisii</name>
    <dbReference type="NCBI Taxonomy" id="2051"/>
    <lineage>
        <taxon>Bacteria</taxon>
        <taxon>Bacillati</taxon>
        <taxon>Actinomycetota</taxon>
        <taxon>Actinomycetes</taxon>
        <taxon>Actinomycetales</taxon>
        <taxon>Actinomycetaceae</taxon>
        <taxon>Mobiluncus</taxon>
    </lineage>
</organism>
<feature type="coiled-coil region" evidence="4">
    <location>
        <begin position="638"/>
        <end position="700"/>
    </location>
</feature>
<evidence type="ECO:0000259" key="5">
    <source>
        <dbReference type="Pfam" id="PF13476"/>
    </source>
</evidence>
<dbReference type="InterPro" id="IPR027417">
    <property type="entry name" value="P-loop_NTPase"/>
</dbReference>
<evidence type="ECO:0000256" key="2">
    <source>
        <dbReference type="ARBA" id="ARBA00011322"/>
    </source>
</evidence>